<comment type="subcellular location">
    <subcellularLocation>
        <location evidence="1">Cell envelope</location>
    </subcellularLocation>
</comment>
<dbReference type="Gene3D" id="1.20.1420.20">
    <property type="entry name" value="M75 peptidase, HXXE motif"/>
    <property type="match status" value="1"/>
</dbReference>
<dbReference type="Pfam" id="PF09375">
    <property type="entry name" value="Peptidase_M75"/>
    <property type="match status" value="1"/>
</dbReference>
<dbReference type="CDD" id="cd14658">
    <property type="entry name" value="Imelysin-like_IrpA"/>
    <property type="match status" value="1"/>
</dbReference>
<feature type="domain" description="Imelysin-like" evidence="4">
    <location>
        <begin position="54"/>
        <end position="386"/>
    </location>
</feature>
<dbReference type="RefSeq" id="WP_026627897.1">
    <property type="nucleotide sequence ID" value="NZ_AP028867.1"/>
</dbReference>
<dbReference type="GO" id="GO:0030313">
    <property type="term" value="C:cell envelope"/>
    <property type="evidence" value="ECO:0007669"/>
    <property type="project" value="UniProtKB-SubCell"/>
</dbReference>
<dbReference type="InterPro" id="IPR038352">
    <property type="entry name" value="Imelysin_sf"/>
</dbReference>
<proteinExistence type="predicted"/>
<evidence type="ECO:0000256" key="2">
    <source>
        <dbReference type="ARBA" id="ARBA00022729"/>
    </source>
</evidence>
<sequence length="395" mass="42907">MKKILRFPLLMAVSVVIGLSATSCSDSNNNGTEEDTKEVELAPVVKQYVNNTVITTYKSLADESIVLYNALVALKKDKTDANVKAAADSWIKARNYWELSEAFLFGPADDFGIDPHIDTWPLAKDALIAELKNKDHLAKMAQENGDIWVGETFEEGLFGFHGIEYILFEEGQAKSASKITDDELIYVVAVAGDLRNQCFRLEASWAGINNVTAEKKAKLIAMDAAITYGSGDDSKNNDTNYSYGECMLNPGLTAFSNSNVDACETILDGCQTIADEVGAMKIGKPHTGDDINYIESPYSYNSKIDFIGNIESIRNAYLGGADSKNRGASVADYVKKVDPSLHAEVIAAIDNAVAKITAIPFPFAKNYTSTQAGEAMVACNELADVLTKAKLTIRK</sequence>
<feature type="chain" id="PRO_5021281930" evidence="3">
    <location>
        <begin position="26"/>
        <end position="395"/>
    </location>
</feature>
<comment type="caution">
    <text evidence="5">The sequence shown here is derived from an EMBL/GenBank/DDBJ whole genome shotgun (WGS) entry which is preliminary data.</text>
</comment>
<dbReference type="STRING" id="1121485.GCA_000426485_00648"/>
<organism evidence="5 6">
    <name type="scientific">Dysgonomonas capnocytophagoides</name>
    <dbReference type="NCBI Taxonomy" id="45254"/>
    <lineage>
        <taxon>Bacteria</taxon>
        <taxon>Pseudomonadati</taxon>
        <taxon>Bacteroidota</taxon>
        <taxon>Bacteroidia</taxon>
        <taxon>Bacteroidales</taxon>
        <taxon>Dysgonomonadaceae</taxon>
        <taxon>Dysgonomonas</taxon>
    </lineage>
</organism>
<dbReference type="InterPro" id="IPR018976">
    <property type="entry name" value="Imelysin-like"/>
</dbReference>
<name>A0A4Y8L0X2_9BACT</name>
<evidence type="ECO:0000313" key="6">
    <source>
        <dbReference type="Proteomes" id="UP000297861"/>
    </source>
</evidence>
<evidence type="ECO:0000259" key="4">
    <source>
        <dbReference type="Pfam" id="PF09375"/>
    </source>
</evidence>
<gene>
    <name evidence="5" type="ORF">E2605_11510</name>
</gene>
<feature type="signal peptide" evidence="3">
    <location>
        <begin position="1"/>
        <end position="25"/>
    </location>
</feature>
<evidence type="ECO:0000256" key="1">
    <source>
        <dbReference type="ARBA" id="ARBA00004196"/>
    </source>
</evidence>
<dbReference type="EMBL" id="SOML01000006">
    <property type="protein sequence ID" value="TFD96213.1"/>
    <property type="molecule type" value="Genomic_DNA"/>
</dbReference>
<protein>
    <submittedName>
        <fullName evidence="5">Peptidase M75</fullName>
    </submittedName>
</protein>
<dbReference type="InterPro" id="IPR034982">
    <property type="entry name" value="Imelysin-like_IrpA"/>
</dbReference>
<accession>A0A4Y8L0X2</accession>
<dbReference type="AlphaFoldDB" id="A0A4Y8L0X2"/>
<reference evidence="5 6" key="1">
    <citation type="submission" date="2019-03" db="EMBL/GenBank/DDBJ databases">
        <title>San Antonio Military Medical Center submission to MRSN (WRAIR), pending publication.</title>
        <authorList>
            <person name="Blyth D.M."/>
            <person name="Mccarthy S.L."/>
            <person name="Schall S.E."/>
            <person name="Stam J.A."/>
            <person name="Ong A.C."/>
            <person name="Mcgann P.T."/>
        </authorList>
    </citation>
    <scope>NUCLEOTIDE SEQUENCE [LARGE SCALE GENOMIC DNA]</scope>
    <source>
        <strain evidence="5 6">MRSN571793</strain>
    </source>
</reference>
<evidence type="ECO:0000256" key="3">
    <source>
        <dbReference type="SAM" id="SignalP"/>
    </source>
</evidence>
<keyword evidence="2 3" id="KW-0732">Signal</keyword>
<evidence type="ECO:0000313" key="5">
    <source>
        <dbReference type="EMBL" id="TFD96213.1"/>
    </source>
</evidence>
<dbReference type="OrthoDB" id="9764688at2"/>
<dbReference type="PROSITE" id="PS51257">
    <property type="entry name" value="PROKAR_LIPOPROTEIN"/>
    <property type="match status" value="1"/>
</dbReference>
<dbReference type="Proteomes" id="UP000297861">
    <property type="component" value="Unassembled WGS sequence"/>
</dbReference>
<keyword evidence="6" id="KW-1185">Reference proteome</keyword>